<name>E9SHF2_RUMAL</name>
<sequence>MYIFPRLRRGKIYAKNLKFCIAAVFVVCQRDNHKIFS</sequence>
<dbReference type="Proteomes" id="UP000004259">
    <property type="component" value="Unassembled WGS sequence"/>
</dbReference>
<keyword evidence="2" id="KW-1185">Reference proteome</keyword>
<reference evidence="1 2" key="1">
    <citation type="submission" date="2011-02" db="EMBL/GenBank/DDBJ databases">
        <authorList>
            <person name="Nelson K.E."/>
            <person name="Sutton G."/>
            <person name="Torralba M."/>
            <person name="Durkin S."/>
            <person name="Harkins D."/>
            <person name="Montgomery R."/>
            <person name="Ziemer C."/>
            <person name="Klaassens E."/>
            <person name="Ocuiv P."/>
            <person name="Morrison M."/>
        </authorList>
    </citation>
    <scope>NUCLEOTIDE SEQUENCE [LARGE SCALE GENOMIC DNA]</scope>
    <source>
        <strain evidence="1 2">8</strain>
    </source>
</reference>
<accession>E9SHF2</accession>
<evidence type="ECO:0000313" key="1">
    <source>
        <dbReference type="EMBL" id="EGC01283.1"/>
    </source>
</evidence>
<dbReference type="AlphaFoldDB" id="E9SHF2"/>
<comment type="caution">
    <text evidence="1">The sequence shown here is derived from an EMBL/GenBank/DDBJ whole genome shotgun (WGS) entry which is preliminary data.</text>
</comment>
<dbReference type="EMBL" id="ADKM02000131">
    <property type="protein sequence ID" value="EGC01283.1"/>
    <property type="molecule type" value="Genomic_DNA"/>
</dbReference>
<protein>
    <submittedName>
        <fullName evidence="1">Uncharacterized protein</fullName>
    </submittedName>
</protein>
<gene>
    <name evidence="1" type="ORF">CUS_4655</name>
</gene>
<organism evidence="1 2">
    <name type="scientific">Ruminococcus albus 8</name>
    <dbReference type="NCBI Taxonomy" id="246199"/>
    <lineage>
        <taxon>Bacteria</taxon>
        <taxon>Bacillati</taxon>
        <taxon>Bacillota</taxon>
        <taxon>Clostridia</taxon>
        <taxon>Eubacteriales</taxon>
        <taxon>Oscillospiraceae</taxon>
        <taxon>Ruminococcus</taxon>
    </lineage>
</organism>
<proteinExistence type="predicted"/>
<evidence type="ECO:0000313" key="2">
    <source>
        <dbReference type="Proteomes" id="UP000004259"/>
    </source>
</evidence>